<dbReference type="InterPro" id="IPR000589">
    <property type="entry name" value="Ribosomal_uS15"/>
</dbReference>
<dbReference type="NCBIfam" id="TIGR00952">
    <property type="entry name" value="S15_bact"/>
    <property type="match status" value="1"/>
</dbReference>
<keyword evidence="1 4" id="KW-0689">Ribosomal protein</keyword>
<dbReference type="SUPFAM" id="SSF47060">
    <property type="entry name" value="S15/NS1 RNA-binding domain"/>
    <property type="match status" value="1"/>
</dbReference>
<dbReference type="InterPro" id="IPR005290">
    <property type="entry name" value="Ribosomal_uS15_bac-type"/>
</dbReference>
<dbReference type="GO" id="GO:0003735">
    <property type="term" value="F:structural constituent of ribosome"/>
    <property type="evidence" value="ECO:0007669"/>
    <property type="project" value="InterPro"/>
</dbReference>
<evidence type="ECO:0000256" key="2">
    <source>
        <dbReference type="ARBA" id="ARBA00023274"/>
    </source>
</evidence>
<dbReference type="GO" id="GO:0019843">
    <property type="term" value="F:rRNA binding"/>
    <property type="evidence" value="ECO:0007669"/>
    <property type="project" value="UniProtKB-UniRule"/>
</dbReference>
<evidence type="ECO:0000256" key="5">
    <source>
        <dbReference type="RuleBase" id="RU003919"/>
    </source>
</evidence>
<feature type="compositionally biased region" description="Basic and acidic residues" evidence="7">
    <location>
        <begin position="117"/>
        <end position="126"/>
    </location>
</feature>
<dbReference type="GO" id="GO:1990904">
    <property type="term" value="C:ribonucleoprotein complex"/>
    <property type="evidence" value="ECO:0007669"/>
    <property type="project" value="UniProtKB-KW"/>
</dbReference>
<keyword evidence="4 6" id="KW-0694">RNA-binding</keyword>
<evidence type="ECO:0000313" key="9">
    <source>
        <dbReference type="Proteomes" id="UP000229972"/>
    </source>
</evidence>
<comment type="subunit">
    <text evidence="3 4">Part of the 30S ribosomal subunit. Forms a bridge to the 50S subunit in the 70S ribosome, contacting the 23S rRNA.</text>
</comment>
<comment type="caution">
    <text evidence="8">The sequence shown here is derived from an EMBL/GenBank/DDBJ whole genome shotgun (WGS) entry which is preliminary data.</text>
</comment>
<evidence type="ECO:0000256" key="3">
    <source>
        <dbReference type="ARBA" id="ARBA00064542"/>
    </source>
</evidence>
<dbReference type="CDD" id="cd00353">
    <property type="entry name" value="Ribosomal_S15p_S13e"/>
    <property type="match status" value="1"/>
</dbReference>
<dbReference type="Proteomes" id="UP000229972">
    <property type="component" value="Unassembled WGS sequence"/>
</dbReference>
<reference evidence="9" key="1">
    <citation type="submission" date="2017-09" db="EMBL/GenBank/DDBJ databases">
        <title>Depth-based differentiation of microbial function through sediment-hosted aquifers and enrichment of novel symbionts in the deep terrestrial subsurface.</title>
        <authorList>
            <person name="Probst A.J."/>
            <person name="Ladd B."/>
            <person name="Jarett J.K."/>
            <person name="Geller-Mcgrath D.E."/>
            <person name="Sieber C.M.K."/>
            <person name="Emerson J.B."/>
            <person name="Anantharaman K."/>
            <person name="Thomas B.C."/>
            <person name="Malmstrom R."/>
            <person name="Stieglmeier M."/>
            <person name="Klingl A."/>
            <person name="Woyke T."/>
            <person name="Ryan C.M."/>
            <person name="Banfield J.F."/>
        </authorList>
    </citation>
    <scope>NUCLEOTIDE SEQUENCE [LARGE SCALE GENOMIC DNA]</scope>
</reference>
<feature type="region of interest" description="Disordered" evidence="7">
    <location>
        <begin position="92"/>
        <end position="126"/>
    </location>
</feature>
<comment type="function">
    <text evidence="4">Forms an intersubunit bridge (bridge B4) with the 23S rRNA of the 50S subunit in the ribosome.</text>
</comment>
<keyword evidence="2 4" id="KW-0687">Ribonucleoprotein</keyword>
<proteinExistence type="inferred from homology"/>
<protein>
    <recommendedName>
        <fullName evidence="4">Small ribosomal subunit protein uS15</fullName>
    </recommendedName>
</protein>
<evidence type="ECO:0000256" key="1">
    <source>
        <dbReference type="ARBA" id="ARBA00022980"/>
    </source>
</evidence>
<gene>
    <name evidence="4" type="primary">rpsO</name>
    <name evidence="8" type="ORF">COT93_02850</name>
</gene>
<dbReference type="GO" id="GO:0005840">
    <property type="term" value="C:ribosome"/>
    <property type="evidence" value="ECO:0007669"/>
    <property type="project" value="UniProtKB-KW"/>
</dbReference>
<evidence type="ECO:0000256" key="7">
    <source>
        <dbReference type="SAM" id="MobiDB-lite"/>
    </source>
</evidence>
<comment type="similarity">
    <text evidence="4 5">Belongs to the universal ribosomal protein uS15 family.</text>
</comment>
<sequence>MLDKKVKEKLIKKFRTHDTDTGSTQVQIAILTEEIRELTNHLKQHKHDFSSRRGLLKKVGERRKLLKYLLKEDIEAFQALDKKLKIKISTKLQEEEEEEKKKERNYIEEGTEDADTKDDTADDDNK</sequence>
<dbReference type="AlphaFoldDB" id="A0A2H0VAF8"/>
<dbReference type="PANTHER" id="PTHR23321">
    <property type="entry name" value="RIBOSOMAL PROTEIN S15, BACTERIAL AND ORGANELLAR"/>
    <property type="match status" value="1"/>
</dbReference>
<dbReference type="SMART" id="SM01387">
    <property type="entry name" value="Ribosomal_S15"/>
    <property type="match status" value="1"/>
</dbReference>
<comment type="function">
    <text evidence="4 6">One of the primary rRNA binding proteins, it binds directly to 16S rRNA where it helps nucleate assembly of the platform of the 30S subunit by binding and bridging several RNA helices of the 16S rRNA.</text>
</comment>
<evidence type="ECO:0000256" key="6">
    <source>
        <dbReference type="RuleBase" id="RU004524"/>
    </source>
</evidence>
<evidence type="ECO:0000313" key="8">
    <source>
        <dbReference type="EMBL" id="PIR95359.1"/>
    </source>
</evidence>
<dbReference type="GO" id="GO:0005737">
    <property type="term" value="C:cytoplasm"/>
    <property type="evidence" value="ECO:0007669"/>
    <property type="project" value="UniProtKB-ARBA"/>
</dbReference>
<dbReference type="Gene3D" id="6.10.250.3130">
    <property type="match status" value="1"/>
</dbReference>
<evidence type="ECO:0000256" key="4">
    <source>
        <dbReference type="HAMAP-Rule" id="MF_01343"/>
    </source>
</evidence>
<dbReference type="PROSITE" id="PS00362">
    <property type="entry name" value="RIBOSOMAL_S15"/>
    <property type="match status" value="1"/>
</dbReference>
<dbReference type="Gene3D" id="1.10.287.10">
    <property type="entry name" value="S15/NS1, RNA-binding"/>
    <property type="match status" value="1"/>
</dbReference>
<dbReference type="HAMAP" id="MF_01343_B">
    <property type="entry name" value="Ribosomal_uS15_B"/>
    <property type="match status" value="1"/>
</dbReference>
<dbReference type="EMBL" id="PFAL01000027">
    <property type="protein sequence ID" value="PIR95359.1"/>
    <property type="molecule type" value="Genomic_DNA"/>
</dbReference>
<dbReference type="FunFam" id="1.10.287.10:FF:000002">
    <property type="entry name" value="30S ribosomal protein S15"/>
    <property type="match status" value="1"/>
</dbReference>
<accession>A0A2H0VAF8</accession>
<name>A0A2H0VAF8_9BACT</name>
<dbReference type="Pfam" id="PF00312">
    <property type="entry name" value="Ribosomal_S15"/>
    <property type="match status" value="1"/>
</dbReference>
<dbReference type="InterPro" id="IPR009068">
    <property type="entry name" value="uS15_NS1_RNA-bd_sf"/>
</dbReference>
<organism evidence="8 9">
    <name type="scientific">Candidatus Falkowbacteria bacterium CG10_big_fil_rev_8_21_14_0_10_37_18</name>
    <dbReference type="NCBI Taxonomy" id="1974562"/>
    <lineage>
        <taxon>Bacteria</taxon>
        <taxon>Candidatus Falkowiibacteriota</taxon>
    </lineage>
</organism>
<dbReference type="GO" id="GO:0006412">
    <property type="term" value="P:translation"/>
    <property type="evidence" value="ECO:0007669"/>
    <property type="project" value="UniProtKB-UniRule"/>
</dbReference>
<keyword evidence="4 6" id="KW-0699">rRNA-binding</keyword>
<dbReference type="PANTHER" id="PTHR23321:SF26">
    <property type="entry name" value="SMALL RIBOSOMAL SUBUNIT PROTEIN US15M"/>
    <property type="match status" value="1"/>
</dbReference>